<dbReference type="SMART" id="SM01152">
    <property type="entry name" value="DUF167"/>
    <property type="match status" value="1"/>
</dbReference>
<evidence type="ECO:0000256" key="1">
    <source>
        <dbReference type="ARBA" id="ARBA00010364"/>
    </source>
</evidence>
<dbReference type="Pfam" id="PF02594">
    <property type="entry name" value="DUF167"/>
    <property type="match status" value="1"/>
</dbReference>
<evidence type="ECO:0000313" key="5">
    <source>
        <dbReference type="Proteomes" id="UP000597886"/>
    </source>
</evidence>
<dbReference type="SUPFAM" id="SSF69786">
    <property type="entry name" value="YggU-like"/>
    <property type="match status" value="1"/>
</dbReference>
<organism evidence="4 5">
    <name type="scientific">Ruegeria atlantica</name>
    <dbReference type="NCBI Taxonomy" id="81569"/>
    <lineage>
        <taxon>Bacteria</taxon>
        <taxon>Pseudomonadati</taxon>
        <taxon>Pseudomonadota</taxon>
        <taxon>Alphaproteobacteria</taxon>
        <taxon>Rhodobacterales</taxon>
        <taxon>Roseobacteraceae</taxon>
        <taxon>Ruegeria</taxon>
    </lineage>
</organism>
<dbReference type="InterPro" id="IPR036591">
    <property type="entry name" value="YggU-like_sf"/>
</dbReference>
<dbReference type="Proteomes" id="UP000599383">
    <property type="component" value="Unassembled WGS sequence"/>
</dbReference>
<dbReference type="AlphaFoldDB" id="A0AA90YSH9"/>
<gene>
    <name evidence="3" type="ORF">GS617_13995</name>
    <name evidence="4" type="ORF">GS634_07445</name>
</gene>
<dbReference type="NCBIfam" id="TIGR00251">
    <property type="entry name" value="DUF167 family protein"/>
    <property type="match status" value="1"/>
</dbReference>
<dbReference type="Gene3D" id="3.30.1200.10">
    <property type="entry name" value="YggU-like"/>
    <property type="match status" value="1"/>
</dbReference>
<evidence type="ECO:0000256" key="2">
    <source>
        <dbReference type="HAMAP-Rule" id="MF_00634"/>
    </source>
</evidence>
<comment type="similarity">
    <text evidence="1 2">Belongs to the UPF0235 family.</text>
</comment>
<comment type="caution">
    <text evidence="4">The sequence shown here is derived from an EMBL/GenBank/DDBJ whole genome shotgun (WGS) entry which is preliminary data.</text>
</comment>
<accession>A0AA90YSH9</accession>
<dbReference type="HAMAP" id="MF_00634">
    <property type="entry name" value="UPF0235"/>
    <property type="match status" value="1"/>
</dbReference>
<evidence type="ECO:0000313" key="4">
    <source>
        <dbReference type="EMBL" id="NOE17957.1"/>
    </source>
</evidence>
<dbReference type="Proteomes" id="UP000597886">
    <property type="component" value="Unassembled WGS sequence"/>
</dbReference>
<evidence type="ECO:0000313" key="6">
    <source>
        <dbReference type="Proteomes" id="UP000599383"/>
    </source>
</evidence>
<dbReference type="RefSeq" id="WP_171228976.1">
    <property type="nucleotide sequence ID" value="NZ_WVQY01000005.1"/>
</dbReference>
<sequence>MAKPKLRDLPDLSAMAQAGAVFKLKVTPKAARDRVSVEDGQIKVSVTAPPENGKANRAVQLLLAECLGVAPSTLTLKQGQAARIKLFSYDP</sequence>
<dbReference type="InterPro" id="IPR003746">
    <property type="entry name" value="DUF167"/>
</dbReference>
<dbReference type="EMBL" id="WVQY01000005">
    <property type="protein sequence ID" value="NOD31385.1"/>
    <property type="molecule type" value="Genomic_DNA"/>
</dbReference>
<keyword evidence="6" id="KW-1185">Reference proteome</keyword>
<reference evidence="4 6" key="1">
    <citation type="submission" date="2019-12" db="EMBL/GenBank/DDBJ databases">
        <title>Ruegeria JWLKs population differentiation of coral mucus and skeleton niches.</title>
        <authorList>
            <person name="Luo D."/>
        </authorList>
    </citation>
    <scope>NUCLEOTIDE SEQUENCE</scope>
    <source>
        <strain evidence="4">HKCCD6181</strain>
        <strain evidence="3 6">HKCCD6238</strain>
    </source>
</reference>
<protein>
    <recommendedName>
        <fullName evidence="2">UPF0235 protein GS617_13995</fullName>
    </recommendedName>
</protein>
<proteinExistence type="inferred from homology"/>
<evidence type="ECO:0000313" key="3">
    <source>
        <dbReference type="EMBL" id="NOD31385.1"/>
    </source>
</evidence>
<name>A0AA90YSH9_9RHOB</name>
<dbReference type="EMBL" id="WVRA01000002">
    <property type="protein sequence ID" value="NOE17957.1"/>
    <property type="molecule type" value="Genomic_DNA"/>
</dbReference>